<reference evidence="1 2" key="1">
    <citation type="submission" date="2021-01" db="EMBL/GenBank/DDBJ databases">
        <title>Draft genome sequence of Micromonospora sp. strain STR1s_6.</title>
        <authorList>
            <person name="Karlyshev A."/>
            <person name="Jawad R."/>
        </authorList>
    </citation>
    <scope>NUCLEOTIDE SEQUENCE [LARGE SCALE GENOMIC DNA]</scope>
    <source>
        <strain evidence="1 2">STR1S-6</strain>
    </source>
</reference>
<dbReference type="RefSeq" id="WP_203146542.1">
    <property type="nucleotide sequence ID" value="NZ_JAEVHL010000002.1"/>
</dbReference>
<keyword evidence="2" id="KW-1185">Reference proteome</keyword>
<gene>
    <name evidence="1" type="ORF">JM949_00865</name>
</gene>
<dbReference type="Proteomes" id="UP000622245">
    <property type="component" value="Unassembled WGS sequence"/>
</dbReference>
<evidence type="ECO:0000313" key="1">
    <source>
        <dbReference type="EMBL" id="MBM0274112.1"/>
    </source>
</evidence>
<evidence type="ECO:0000313" key="2">
    <source>
        <dbReference type="Proteomes" id="UP000622245"/>
    </source>
</evidence>
<comment type="caution">
    <text evidence="1">The sequence shown here is derived from an EMBL/GenBank/DDBJ whole genome shotgun (WGS) entry which is preliminary data.</text>
</comment>
<name>A0ABS1Y9Q5_9ACTN</name>
<dbReference type="EMBL" id="JAEVHL010000002">
    <property type="protein sequence ID" value="MBM0274112.1"/>
    <property type="molecule type" value="Genomic_DNA"/>
</dbReference>
<sequence length="139" mass="15009">MTVHDINTGAVIAWPTAAEQVRQGGRHRWDKGGPVDTVGRRIITNPVSRDYNPLPGVVRTNLAPHHWANPDRHLPAPEGELTGRMDTTAVLAERAPEQPDRAQVLAEMREQLGDPAAAVADIFTTAGCPPIDTTTKDPA</sequence>
<proteinExistence type="predicted"/>
<protein>
    <submittedName>
        <fullName evidence="1">Uncharacterized protein</fullName>
    </submittedName>
</protein>
<accession>A0ABS1Y9Q5</accession>
<organism evidence="1 2">
    <name type="scientific">Micromonospora tarensis</name>
    <dbReference type="NCBI Taxonomy" id="2806100"/>
    <lineage>
        <taxon>Bacteria</taxon>
        <taxon>Bacillati</taxon>
        <taxon>Actinomycetota</taxon>
        <taxon>Actinomycetes</taxon>
        <taxon>Micromonosporales</taxon>
        <taxon>Micromonosporaceae</taxon>
        <taxon>Micromonospora</taxon>
    </lineage>
</organism>